<dbReference type="SUPFAM" id="SSF53474">
    <property type="entry name" value="alpha/beta-Hydrolases"/>
    <property type="match status" value="1"/>
</dbReference>
<comment type="caution">
    <text evidence="1">The sequence shown here is derived from an EMBL/GenBank/DDBJ whole genome shotgun (WGS) entry which is preliminary data.</text>
</comment>
<name>A0A3M8SZ70_9GAMM</name>
<evidence type="ECO:0000313" key="2">
    <source>
        <dbReference type="Proteomes" id="UP000267049"/>
    </source>
</evidence>
<proteinExistence type="predicted"/>
<sequence>MLVHGIWNMGAWLQMLAARLRGSGFEPEIFTYASVFGGPDAAVARLRESLARSPCMVVGHSLGGLISLEALRLQPDLPVSRVVCLGSPLHGSVAARAVASRGWTAPALGRSAQLLQSGLPEWNCRAQVGMVAGRIAHGLGRLFAQFDGDSDGTVTVDETRVPGLADHCVVASSHSGLVFSPEAAAQAAHFLHHGRFAHDRLA</sequence>
<dbReference type="GO" id="GO:0016787">
    <property type="term" value="F:hydrolase activity"/>
    <property type="evidence" value="ECO:0007669"/>
    <property type="project" value="UniProtKB-KW"/>
</dbReference>
<dbReference type="PANTHER" id="PTHR37946:SF1">
    <property type="entry name" value="SLL1969 PROTEIN"/>
    <property type="match status" value="1"/>
</dbReference>
<keyword evidence="1" id="KW-0378">Hydrolase</keyword>
<dbReference type="PANTHER" id="PTHR37946">
    <property type="entry name" value="SLL1969 PROTEIN"/>
    <property type="match status" value="1"/>
</dbReference>
<protein>
    <submittedName>
        <fullName evidence="1">Alpha/beta fold hydrolase</fullName>
    </submittedName>
</protein>
<gene>
    <name evidence="1" type="ORF">EER27_07485</name>
</gene>
<reference evidence="1 2" key="1">
    <citation type="submission" date="2018-11" db="EMBL/GenBank/DDBJ databases">
        <title>Lysobacter cryohumiis sp. nov., isolated from soil in the Tianshan Mountains, Xinjiang, China.</title>
        <authorList>
            <person name="Luo Y."/>
            <person name="Sheng H."/>
        </authorList>
    </citation>
    <scope>NUCLEOTIDE SEQUENCE [LARGE SCALE GENOMIC DNA]</scope>
    <source>
        <strain evidence="1 2">ZS60</strain>
    </source>
</reference>
<dbReference type="AlphaFoldDB" id="A0A3M8SZ70"/>
<dbReference type="Proteomes" id="UP000267049">
    <property type="component" value="Unassembled WGS sequence"/>
</dbReference>
<accession>A0A3M8SZ70</accession>
<dbReference type="EMBL" id="RIBS01000003">
    <property type="protein sequence ID" value="RNF84544.1"/>
    <property type="molecule type" value="Genomic_DNA"/>
</dbReference>
<evidence type="ECO:0000313" key="1">
    <source>
        <dbReference type="EMBL" id="RNF84544.1"/>
    </source>
</evidence>
<dbReference type="InterPro" id="IPR029058">
    <property type="entry name" value="AB_hydrolase_fold"/>
</dbReference>
<organism evidence="1 2">
    <name type="scientific">Montanilutibacter psychrotolerans</name>
    <dbReference type="NCBI Taxonomy" id="1327343"/>
    <lineage>
        <taxon>Bacteria</taxon>
        <taxon>Pseudomonadati</taxon>
        <taxon>Pseudomonadota</taxon>
        <taxon>Gammaproteobacteria</taxon>
        <taxon>Lysobacterales</taxon>
        <taxon>Lysobacteraceae</taxon>
        <taxon>Montanilutibacter</taxon>
    </lineage>
</organism>
<dbReference type="Gene3D" id="3.40.50.1820">
    <property type="entry name" value="alpha/beta hydrolase"/>
    <property type="match status" value="1"/>
</dbReference>
<keyword evidence="2" id="KW-1185">Reference proteome</keyword>
<dbReference type="OrthoDB" id="556502at2"/>